<reference evidence="2" key="1">
    <citation type="journal article" date="2020" name="Nature">
        <title>Giant virus diversity and host interactions through global metagenomics.</title>
        <authorList>
            <person name="Schulz F."/>
            <person name="Roux S."/>
            <person name="Paez-Espino D."/>
            <person name="Jungbluth S."/>
            <person name="Walsh D.A."/>
            <person name="Denef V.J."/>
            <person name="McMahon K.D."/>
            <person name="Konstantinidis K.T."/>
            <person name="Eloe-Fadrosh E.A."/>
            <person name="Kyrpides N.C."/>
            <person name="Woyke T."/>
        </authorList>
    </citation>
    <scope>NUCLEOTIDE SEQUENCE</scope>
    <source>
        <strain evidence="2">GVMAG-M-3300025880-56</strain>
    </source>
</reference>
<sequence length="111" mass="12941">MVQTDSKCIESGEKIASDMKVCARYSGVTKVITSEDKNKPQTKNQDEEENIDMKVKDEHEINKNDENEDRTSGDEESTVRYNENSNIQKKTKKIKEPIFMINYFNIKNIQF</sequence>
<dbReference type="AlphaFoldDB" id="A0A6C0JEH3"/>
<feature type="compositionally biased region" description="Basic and acidic residues" evidence="1">
    <location>
        <begin position="51"/>
        <end position="73"/>
    </location>
</feature>
<feature type="region of interest" description="Disordered" evidence="1">
    <location>
        <begin position="33"/>
        <end position="87"/>
    </location>
</feature>
<organism evidence="2">
    <name type="scientific">viral metagenome</name>
    <dbReference type="NCBI Taxonomy" id="1070528"/>
    <lineage>
        <taxon>unclassified sequences</taxon>
        <taxon>metagenomes</taxon>
        <taxon>organismal metagenomes</taxon>
    </lineage>
</organism>
<accession>A0A6C0JEH3</accession>
<evidence type="ECO:0000313" key="2">
    <source>
        <dbReference type="EMBL" id="QHU02044.1"/>
    </source>
</evidence>
<protein>
    <submittedName>
        <fullName evidence="2">Uncharacterized protein</fullName>
    </submittedName>
</protein>
<name>A0A6C0JEH3_9ZZZZ</name>
<proteinExistence type="predicted"/>
<dbReference type="EMBL" id="MN740351">
    <property type="protein sequence ID" value="QHU02044.1"/>
    <property type="molecule type" value="Genomic_DNA"/>
</dbReference>
<evidence type="ECO:0000256" key="1">
    <source>
        <dbReference type="SAM" id="MobiDB-lite"/>
    </source>
</evidence>